<dbReference type="InterPro" id="IPR026935">
    <property type="entry name" value="BtrH_N"/>
</dbReference>
<dbReference type="EMBL" id="OBQI01000007">
    <property type="protein sequence ID" value="SOC52967.1"/>
    <property type="molecule type" value="Genomic_DNA"/>
</dbReference>
<keyword evidence="4" id="KW-1185">Reference proteome</keyword>
<dbReference type="Pfam" id="PF16169">
    <property type="entry name" value="DUF4872"/>
    <property type="match status" value="1"/>
</dbReference>
<dbReference type="Gene3D" id="3.90.70.10">
    <property type="entry name" value="Cysteine proteinases"/>
    <property type="match status" value="1"/>
</dbReference>
<proteinExistence type="predicted"/>
<dbReference type="InterPro" id="IPR032369">
    <property type="entry name" value="DUF4872"/>
</dbReference>
<name>A0A285VGA4_9ACTN</name>
<protein>
    <recommendedName>
        <fullName evidence="5">Butirosin biosynthesis protein H, N-terminal</fullName>
    </recommendedName>
</protein>
<dbReference type="AlphaFoldDB" id="A0A285VGA4"/>
<evidence type="ECO:0000259" key="1">
    <source>
        <dbReference type="Pfam" id="PF14399"/>
    </source>
</evidence>
<feature type="domain" description="Butirosin biosynthesis protein H N-terminal" evidence="1">
    <location>
        <begin position="17"/>
        <end position="151"/>
    </location>
</feature>
<evidence type="ECO:0000313" key="3">
    <source>
        <dbReference type="EMBL" id="SOC52967.1"/>
    </source>
</evidence>
<feature type="domain" description="DUF4872" evidence="2">
    <location>
        <begin position="163"/>
        <end position="345"/>
    </location>
</feature>
<dbReference type="Pfam" id="PF14399">
    <property type="entry name" value="BtrH_N"/>
    <property type="match status" value="1"/>
</dbReference>
<reference evidence="4" key="1">
    <citation type="submission" date="2017-08" db="EMBL/GenBank/DDBJ databases">
        <authorList>
            <person name="Varghese N."/>
            <person name="Submissions S."/>
        </authorList>
    </citation>
    <scope>NUCLEOTIDE SEQUENCE [LARGE SCALE GENOMIC DNA]</scope>
    <source>
        <strain evidence="4">DSM 4725</strain>
    </source>
</reference>
<accession>A0A285VGA4</accession>
<dbReference type="OrthoDB" id="4075615at2"/>
<organism evidence="3 4">
    <name type="scientific">Blastococcus aggregatus</name>
    <dbReference type="NCBI Taxonomy" id="38502"/>
    <lineage>
        <taxon>Bacteria</taxon>
        <taxon>Bacillati</taxon>
        <taxon>Actinomycetota</taxon>
        <taxon>Actinomycetes</taxon>
        <taxon>Geodermatophilales</taxon>
        <taxon>Geodermatophilaceae</taxon>
        <taxon>Blastococcus</taxon>
    </lineage>
</organism>
<evidence type="ECO:0000313" key="4">
    <source>
        <dbReference type="Proteomes" id="UP000219435"/>
    </source>
</evidence>
<sequence length="357" mass="38183">MSGRRLLESYPDRMAGHCGSGALRDLLDWAGLDWGGDVLAEGLVFGLGGGLDFSYLRVPGLAPPIYLVGRGGDMEVDLLRRLGAQVELRRTDDAALGWRWVRDELTAGRPVMVWADIAELPYLRVRLQMSRHNVVVIGYDDERQIAYVVDNDREAVQEVPYAALARARRSTGFPAPTRHATFAVDWPERLPDLRSVAAEAFAAAAAGIRHGGPGIVDSSDLPPGSISALGLAGIREFADDLASWPQVWDTVTLEAALAALPVFVEKAGTGGGLFRRLQVAACHDVAWRTGSSASARAGLAYDRCAEAWSRLARAATADVPLPDRVAAAAEAAARLPALEEEAADLLALAAEELRVSS</sequence>
<evidence type="ECO:0000259" key="2">
    <source>
        <dbReference type="Pfam" id="PF16169"/>
    </source>
</evidence>
<dbReference type="RefSeq" id="WP_097196983.1">
    <property type="nucleotide sequence ID" value="NZ_OBQI01000007.1"/>
</dbReference>
<gene>
    <name evidence="3" type="ORF">SAMN05660748_4267</name>
</gene>
<evidence type="ECO:0008006" key="5">
    <source>
        <dbReference type="Google" id="ProtNLM"/>
    </source>
</evidence>
<dbReference type="Proteomes" id="UP000219435">
    <property type="component" value="Unassembled WGS sequence"/>
</dbReference>